<dbReference type="Proteomes" id="UP000677668">
    <property type="component" value="Chromosome 1"/>
</dbReference>
<accession>A0ABX8B1B2</accession>
<dbReference type="Pfam" id="PF05193">
    <property type="entry name" value="Peptidase_M16_C"/>
    <property type="match status" value="1"/>
</dbReference>
<dbReference type="SUPFAM" id="SSF63411">
    <property type="entry name" value="LuxS/MPP-like metallohydrolase"/>
    <property type="match status" value="3"/>
</dbReference>
<keyword evidence="6" id="KW-1185">Reference proteome</keyword>
<evidence type="ECO:0000259" key="3">
    <source>
        <dbReference type="Pfam" id="PF00675"/>
    </source>
</evidence>
<evidence type="ECO:0000256" key="2">
    <source>
        <dbReference type="SAM" id="MobiDB-lite"/>
    </source>
</evidence>
<protein>
    <submittedName>
        <fullName evidence="5">Insulinase family protein</fullName>
    </submittedName>
</protein>
<evidence type="ECO:0000256" key="1">
    <source>
        <dbReference type="ARBA" id="ARBA00007261"/>
    </source>
</evidence>
<dbReference type="EMBL" id="CP072642">
    <property type="protein sequence ID" value="QUV94415.1"/>
    <property type="molecule type" value="Genomic_DNA"/>
</dbReference>
<organism evidence="5 6">
    <name type="scientific">Chloracidobacterium sp. N</name>
    <dbReference type="NCBI Taxonomy" id="2821540"/>
    <lineage>
        <taxon>Bacteria</taxon>
        <taxon>Pseudomonadati</taxon>
        <taxon>Acidobacteriota</taxon>
        <taxon>Terriglobia</taxon>
        <taxon>Terriglobales</taxon>
        <taxon>Acidobacteriaceae</taxon>
        <taxon>Chloracidobacterium</taxon>
        <taxon>Chloracidobacterium aggregatum</taxon>
    </lineage>
</organism>
<dbReference type="RefSeq" id="WP_211422710.1">
    <property type="nucleotide sequence ID" value="NZ_CP072642.1"/>
</dbReference>
<dbReference type="Gene3D" id="3.30.830.10">
    <property type="entry name" value="Metalloenzyme, LuxS/M16 peptidase-like"/>
    <property type="match status" value="3"/>
</dbReference>
<reference evidence="5 6" key="1">
    <citation type="submission" date="2021-03" db="EMBL/GenBank/DDBJ databases">
        <title>Genomic and phenotypic characterization of Chloracidobacterium isolates provides evidence for multiple species.</title>
        <authorList>
            <person name="Saini M.K."/>
            <person name="Costas A.M.G."/>
            <person name="Tank M."/>
            <person name="Bryant D.A."/>
        </authorList>
    </citation>
    <scope>NUCLEOTIDE SEQUENCE [LARGE SCALE GENOMIC DNA]</scope>
    <source>
        <strain evidence="5 6">N</strain>
    </source>
</reference>
<evidence type="ECO:0000259" key="4">
    <source>
        <dbReference type="Pfam" id="PF05193"/>
    </source>
</evidence>
<proteinExistence type="inferred from homology"/>
<dbReference type="PANTHER" id="PTHR11851">
    <property type="entry name" value="METALLOPROTEASE"/>
    <property type="match status" value="1"/>
</dbReference>
<feature type="region of interest" description="Disordered" evidence="2">
    <location>
        <begin position="24"/>
        <end position="47"/>
    </location>
</feature>
<gene>
    <name evidence="5" type="ORF">J8C05_02925</name>
</gene>
<dbReference type="InterPro" id="IPR011249">
    <property type="entry name" value="Metalloenz_LuxS/M16"/>
</dbReference>
<dbReference type="Pfam" id="PF00675">
    <property type="entry name" value="Peptidase_M16"/>
    <property type="match status" value="1"/>
</dbReference>
<feature type="domain" description="Peptidase M16 N-terminal" evidence="3">
    <location>
        <begin position="526"/>
        <end position="643"/>
    </location>
</feature>
<name>A0ABX8B1B2_9BACT</name>
<dbReference type="InterPro" id="IPR011765">
    <property type="entry name" value="Pept_M16_N"/>
</dbReference>
<dbReference type="InterPro" id="IPR007863">
    <property type="entry name" value="Peptidase_M16_C"/>
</dbReference>
<dbReference type="PANTHER" id="PTHR11851:SF49">
    <property type="entry name" value="MITOCHONDRIAL-PROCESSING PEPTIDASE SUBUNIT ALPHA"/>
    <property type="match status" value="1"/>
</dbReference>
<sequence>MSYVRCVWLLLLLVGWAMGEPVAGQTRRRTSPPVTSPAPAPAKPSPIRGLVEQTQRGVLTLIRFSNGLRLVCGERYSTELVAVAARLGFGDADEPETASGVAWVVAHGLLAEADAAELAAIGATVETVVEAHGATLTITAPAKHLATAAGVLLRALARLEFSEGQLQKGQVQAARHHLESRLHSGHLSRSAWLALAAGRQSGVPDTEAHFKAISLETARAFHTAHMSPRRTVLAVTGNLNLAETLRVVAEVNAGWKPEAAAAATPRTLTGRQYRADRGPQNHTWVHLGYVLPTLRDEERAALDIIRAALALGVRSRLQDALIENRQIASEIQTHLEAMPQGATFCVGLNVQPERLDRAEALTLEAIERLRRERLSNGELQRARAQLELERALDGDRLGDWAQQLARVESTSGLVAWLDDLDRIGELDAEQVRAVAARHLVASRLVVHEYEAVTAPLRTFTPEKFFETVGLLVPGTLAADIPAGETTDAPETVVVPSKAPPKAKESGLPVILPAEPVREYVTLRGPRVLVRPDPSNPLVSIGLYFQGGRFIEDERTAGITELMLRVMRRYTAKQMPDGILDELERLGGRLHIVNERDFFGFELCVLARHAEAALRRLVALVERPAFEAAGVKTERERLLAEQKAARPLELAVWLARKSLLPSHPYGFPALGVNGTVRNLDESAVQRWYATTVQRQLPILVIVGGTQGSALVTRDITEGFMRRETDTSLKARVAQPAASPIVQEVTTGTRDIVACALGTPGGREADHRWNVLAAWLNDRLKSDASDREVFRVQFSPALQLGELLVIGEGEPEDAPGVKERMARAMRDLVKQPPSADAWRRTAQEMATRTAETTDTVRGRTRAYATAVYLGSAASEVDTAAAGIRQLPLPEAETWLGLTIEAAGRGLVRGARLARPK</sequence>
<evidence type="ECO:0000313" key="5">
    <source>
        <dbReference type="EMBL" id="QUV94415.1"/>
    </source>
</evidence>
<evidence type="ECO:0000313" key="6">
    <source>
        <dbReference type="Proteomes" id="UP000677668"/>
    </source>
</evidence>
<feature type="domain" description="Peptidase M16 C-terminal" evidence="4">
    <location>
        <begin position="213"/>
        <end position="386"/>
    </location>
</feature>
<dbReference type="InterPro" id="IPR050361">
    <property type="entry name" value="MPP/UQCRC_Complex"/>
</dbReference>
<comment type="similarity">
    <text evidence="1">Belongs to the peptidase M16 family.</text>
</comment>
<feature type="compositionally biased region" description="Pro residues" evidence="2">
    <location>
        <begin position="34"/>
        <end position="44"/>
    </location>
</feature>